<accession>A0AAJ0GPM1</accession>
<organism evidence="2 3">
    <name type="scientific">Chaetomium strumarium</name>
    <dbReference type="NCBI Taxonomy" id="1170767"/>
    <lineage>
        <taxon>Eukaryota</taxon>
        <taxon>Fungi</taxon>
        <taxon>Dikarya</taxon>
        <taxon>Ascomycota</taxon>
        <taxon>Pezizomycotina</taxon>
        <taxon>Sordariomycetes</taxon>
        <taxon>Sordariomycetidae</taxon>
        <taxon>Sordariales</taxon>
        <taxon>Chaetomiaceae</taxon>
        <taxon>Chaetomium</taxon>
    </lineage>
</organism>
<name>A0AAJ0GPM1_9PEZI</name>
<dbReference type="Proteomes" id="UP001273166">
    <property type="component" value="Unassembled WGS sequence"/>
</dbReference>
<dbReference type="RefSeq" id="XP_062719603.1">
    <property type="nucleotide sequence ID" value="XM_062868085.1"/>
</dbReference>
<reference evidence="2" key="1">
    <citation type="journal article" date="2023" name="Mol. Phylogenet. Evol.">
        <title>Genome-scale phylogeny and comparative genomics of the fungal order Sordariales.</title>
        <authorList>
            <person name="Hensen N."/>
            <person name="Bonometti L."/>
            <person name="Westerberg I."/>
            <person name="Brannstrom I.O."/>
            <person name="Guillou S."/>
            <person name="Cros-Aarteil S."/>
            <person name="Calhoun S."/>
            <person name="Haridas S."/>
            <person name="Kuo A."/>
            <person name="Mondo S."/>
            <person name="Pangilinan J."/>
            <person name="Riley R."/>
            <person name="LaButti K."/>
            <person name="Andreopoulos B."/>
            <person name="Lipzen A."/>
            <person name="Chen C."/>
            <person name="Yan M."/>
            <person name="Daum C."/>
            <person name="Ng V."/>
            <person name="Clum A."/>
            <person name="Steindorff A."/>
            <person name="Ohm R.A."/>
            <person name="Martin F."/>
            <person name="Silar P."/>
            <person name="Natvig D.O."/>
            <person name="Lalanne C."/>
            <person name="Gautier V."/>
            <person name="Ament-Velasquez S.L."/>
            <person name="Kruys A."/>
            <person name="Hutchinson M.I."/>
            <person name="Powell A.J."/>
            <person name="Barry K."/>
            <person name="Miller A.N."/>
            <person name="Grigoriev I.V."/>
            <person name="Debuchy R."/>
            <person name="Gladieux P."/>
            <person name="Hiltunen Thoren M."/>
            <person name="Johannesson H."/>
        </authorList>
    </citation>
    <scope>NUCLEOTIDE SEQUENCE</scope>
    <source>
        <strain evidence="2">CBS 333.67</strain>
    </source>
</reference>
<reference evidence="2" key="2">
    <citation type="submission" date="2023-06" db="EMBL/GenBank/DDBJ databases">
        <authorList>
            <consortium name="Lawrence Berkeley National Laboratory"/>
            <person name="Mondo S.J."/>
            <person name="Hensen N."/>
            <person name="Bonometti L."/>
            <person name="Westerberg I."/>
            <person name="Brannstrom I.O."/>
            <person name="Guillou S."/>
            <person name="Cros-Aarteil S."/>
            <person name="Calhoun S."/>
            <person name="Haridas S."/>
            <person name="Kuo A."/>
            <person name="Pangilinan J."/>
            <person name="Riley R."/>
            <person name="Labutti K."/>
            <person name="Andreopoulos B."/>
            <person name="Lipzen A."/>
            <person name="Chen C."/>
            <person name="Yanf M."/>
            <person name="Daum C."/>
            <person name="Ng V."/>
            <person name="Clum A."/>
            <person name="Steindorff A."/>
            <person name="Ohm R."/>
            <person name="Martin F."/>
            <person name="Silar P."/>
            <person name="Natvig D."/>
            <person name="Lalanne C."/>
            <person name="Gautier V."/>
            <person name="Ament-Velasquez S.L."/>
            <person name="Kruys A."/>
            <person name="Hutchinson M.I."/>
            <person name="Powell A.J."/>
            <person name="Barry K."/>
            <person name="Miller A.N."/>
            <person name="Grigoriev I.V."/>
            <person name="Debuchy R."/>
            <person name="Gladieux P."/>
            <person name="Thoren M.H."/>
            <person name="Johannesson H."/>
        </authorList>
    </citation>
    <scope>NUCLEOTIDE SEQUENCE</scope>
    <source>
        <strain evidence="2">CBS 333.67</strain>
    </source>
</reference>
<dbReference type="EMBL" id="JAUDZG010000006">
    <property type="protein sequence ID" value="KAK3303823.1"/>
    <property type="molecule type" value="Genomic_DNA"/>
</dbReference>
<dbReference type="GeneID" id="87886914"/>
<proteinExistence type="predicted"/>
<evidence type="ECO:0000256" key="1">
    <source>
        <dbReference type="SAM" id="MobiDB-lite"/>
    </source>
</evidence>
<feature type="compositionally biased region" description="Basic and acidic residues" evidence="1">
    <location>
        <begin position="7"/>
        <end position="27"/>
    </location>
</feature>
<gene>
    <name evidence="2" type="ORF">B0T15DRAFT_513955</name>
</gene>
<evidence type="ECO:0000313" key="2">
    <source>
        <dbReference type="EMBL" id="KAK3303823.1"/>
    </source>
</evidence>
<keyword evidence="3" id="KW-1185">Reference proteome</keyword>
<evidence type="ECO:0000313" key="3">
    <source>
        <dbReference type="Proteomes" id="UP001273166"/>
    </source>
</evidence>
<comment type="caution">
    <text evidence="2">The sequence shown here is derived from an EMBL/GenBank/DDBJ whole genome shotgun (WGS) entry which is preliminary data.</text>
</comment>
<sequence>MHSQTTKRRDFLRPRPRRYDGSGPERQRLVVERYTSPDPQRDPYLVALVIAIARRQRREASGAPPPATFTVHLFPTYGKRPMPLNLYVAHVKASFLDKLDFPSQESQPDSELDIYHWAYPSQAVSVPGTATHLGSHHRLLWEGA</sequence>
<dbReference type="AlphaFoldDB" id="A0AAJ0GPM1"/>
<protein>
    <submittedName>
        <fullName evidence="2">Uncharacterized protein</fullName>
    </submittedName>
</protein>
<feature type="region of interest" description="Disordered" evidence="1">
    <location>
        <begin position="1"/>
        <end position="27"/>
    </location>
</feature>